<dbReference type="Proteomes" id="UP001321580">
    <property type="component" value="Unassembled WGS sequence"/>
</dbReference>
<evidence type="ECO:0000313" key="2">
    <source>
        <dbReference type="Proteomes" id="UP001321580"/>
    </source>
</evidence>
<organism evidence="1 2">
    <name type="scientific">Lysobacter stagni</name>
    <dbReference type="NCBI Taxonomy" id="3045172"/>
    <lineage>
        <taxon>Bacteria</taxon>
        <taxon>Pseudomonadati</taxon>
        <taxon>Pseudomonadota</taxon>
        <taxon>Gammaproteobacteria</taxon>
        <taxon>Lysobacterales</taxon>
        <taxon>Lysobacteraceae</taxon>
        <taxon>Lysobacter</taxon>
    </lineage>
</organism>
<dbReference type="RefSeq" id="WP_283212015.1">
    <property type="nucleotide sequence ID" value="NZ_JASGBI010000001.1"/>
</dbReference>
<sequence length="205" mass="22437">MPTIRVNLNERCIAEVDVDGLDVLSVHIGGARVDEGFADLQMHGGAYPSGAESTFLIWINSVELRDSDRVEVIFNRSGRTSHAGKTVAELFPDEPDEPDVLKSVPQLFAQVRAKPYVREGYRFGLELPGTEPYEGATADVDHGFGFSVTWDSHKPERATVSLYTYTLDDLERQGPTRNHVRACLSPGDVATLQVSALQAQPGKPA</sequence>
<proteinExistence type="predicted"/>
<protein>
    <submittedName>
        <fullName evidence="1">Uncharacterized protein</fullName>
    </submittedName>
</protein>
<dbReference type="EMBL" id="JASGBI010000001">
    <property type="protein sequence ID" value="MDI9238559.1"/>
    <property type="molecule type" value="Genomic_DNA"/>
</dbReference>
<reference evidence="1 2" key="1">
    <citation type="submission" date="2023-05" db="EMBL/GenBank/DDBJ databases">
        <title>Lysobacter sp. strain LF1 Genome sequencing and assembly.</title>
        <authorList>
            <person name="Jung Y."/>
        </authorList>
    </citation>
    <scope>NUCLEOTIDE SEQUENCE [LARGE SCALE GENOMIC DNA]</scope>
    <source>
        <strain evidence="1 2">LF1</strain>
    </source>
</reference>
<accession>A0ABT6XEJ1</accession>
<name>A0ABT6XEJ1_9GAMM</name>
<keyword evidence="2" id="KW-1185">Reference proteome</keyword>
<gene>
    <name evidence="1" type="ORF">QLQ15_06480</name>
</gene>
<comment type="caution">
    <text evidence="1">The sequence shown here is derived from an EMBL/GenBank/DDBJ whole genome shotgun (WGS) entry which is preliminary data.</text>
</comment>
<evidence type="ECO:0000313" key="1">
    <source>
        <dbReference type="EMBL" id="MDI9238559.1"/>
    </source>
</evidence>